<comment type="caution">
    <text evidence="4">The sequence shown here is derived from an EMBL/GenBank/DDBJ whole genome shotgun (WGS) entry which is preliminary data.</text>
</comment>
<evidence type="ECO:0000256" key="1">
    <source>
        <dbReference type="ARBA" id="ARBA00022737"/>
    </source>
</evidence>
<feature type="region of interest" description="Disordered" evidence="2">
    <location>
        <begin position="93"/>
        <end position="112"/>
    </location>
</feature>
<evidence type="ECO:0000259" key="3">
    <source>
        <dbReference type="Pfam" id="PF00626"/>
    </source>
</evidence>
<keyword evidence="5" id="KW-1185">Reference proteome</keyword>
<proteinExistence type="predicted"/>
<dbReference type="GO" id="GO:0051016">
    <property type="term" value="P:barbed-end actin filament capping"/>
    <property type="evidence" value="ECO:0007669"/>
    <property type="project" value="TreeGrafter"/>
</dbReference>
<feature type="region of interest" description="Disordered" evidence="2">
    <location>
        <begin position="969"/>
        <end position="1076"/>
    </location>
</feature>
<evidence type="ECO:0000256" key="2">
    <source>
        <dbReference type="SAM" id="MobiDB-lite"/>
    </source>
</evidence>
<dbReference type="GO" id="GO:0051014">
    <property type="term" value="P:actin filament severing"/>
    <property type="evidence" value="ECO:0007669"/>
    <property type="project" value="TreeGrafter"/>
</dbReference>
<reference evidence="4" key="1">
    <citation type="journal article" date="2021" name="Genome Biol. Evol.">
        <title>A High-Quality Reference Genome for a Parasitic Bivalve with Doubly Uniparental Inheritance (Bivalvia: Unionida).</title>
        <authorList>
            <person name="Smith C.H."/>
        </authorList>
    </citation>
    <scope>NUCLEOTIDE SEQUENCE</scope>
    <source>
        <strain evidence="4">CHS0354</strain>
    </source>
</reference>
<reference evidence="4" key="2">
    <citation type="journal article" date="2021" name="Genome Biol. Evol.">
        <title>Developing a high-quality reference genome for a parasitic bivalve with doubly uniparental inheritance (Bivalvia: Unionida).</title>
        <authorList>
            <person name="Smith C.H."/>
        </authorList>
    </citation>
    <scope>NUCLEOTIDE SEQUENCE</scope>
    <source>
        <strain evidence="4">CHS0354</strain>
        <tissue evidence="4">Mantle</tissue>
    </source>
</reference>
<dbReference type="GO" id="GO:0005737">
    <property type="term" value="C:cytoplasm"/>
    <property type="evidence" value="ECO:0007669"/>
    <property type="project" value="TreeGrafter"/>
</dbReference>
<dbReference type="PANTHER" id="PTHR11977:SF51">
    <property type="entry name" value="PROTEIN FLIGHTLESS-1 HOMOLOG"/>
    <property type="match status" value="1"/>
</dbReference>
<dbReference type="GO" id="GO:0015629">
    <property type="term" value="C:actin cytoskeleton"/>
    <property type="evidence" value="ECO:0007669"/>
    <property type="project" value="TreeGrafter"/>
</dbReference>
<feature type="domain" description="Gelsolin-like" evidence="3">
    <location>
        <begin position="547"/>
        <end position="615"/>
    </location>
</feature>
<reference evidence="4" key="3">
    <citation type="submission" date="2023-05" db="EMBL/GenBank/DDBJ databases">
        <authorList>
            <person name="Smith C.H."/>
        </authorList>
    </citation>
    <scope>NUCLEOTIDE SEQUENCE</scope>
    <source>
        <strain evidence="4">CHS0354</strain>
        <tissue evidence="4">Mantle</tissue>
    </source>
</reference>
<dbReference type="Proteomes" id="UP001195483">
    <property type="component" value="Unassembled WGS sequence"/>
</dbReference>
<dbReference type="PANTHER" id="PTHR11977">
    <property type="entry name" value="VILLIN"/>
    <property type="match status" value="1"/>
</dbReference>
<keyword evidence="1" id="KW-0677">Repeat</keyword>
<dbReference type="EMBL" id="JAEAOA010002216">
    <property type="protein sequence ID" value="KAK3606260.1"/>
    <property type="molecule type" value="Genomic_DNA"/>
</dbReference>
<dbReference type="PRINTS" id="PR00597">
    <property type="entry name" value="GELSOLIN"/>
</dbReference>
<evidence type="ECO:0000313" key="5">
    <source>
        <dbReference type="Proteomes" id="UP001195483"/>
    </source>
</evidence>
<dbReference type="GO" id="GO:0008154">
    <property type="term" value="P:actin polymerization or depolymerization"/>
    <property type="evidence" value="ECO:0007669"/>
    <property type="project" value="TreeGrafter"/>
</dbReference>
<dbReference type="InterPro" id="IPR007123">
    <property type="entry name" value="Gelsolin-like_dom"/>
</dbReference>
<dbReference type="GO" id="GO:0005546">
    <property type="term" value="F:phosphatidylinositol-4,5-bisphosphate binding"/>
    <property type="evidence" value="ECO:0007669"/>
    <property type="project" value="TreeGrafter"/>
</dbReference>
<dbReference type="InterPro" id="IPR007122">
    <property type="entry name" value="Villin/Gelsolin"/>
</dbReference>
<feature type="compositionally biased region" description="Polar residues" evidence="2">
    <location>
        <begin position="996"/>
        <end position="1007"/>
    </location>
</feature>
<dbReference type="SUPFAM" id="SSF55753">
    <property type="entry name" value="Actin depolymerizing proteins"/>
    <property type="match status" value="6"/>
</dbReference>
<protein>
    <recommendedName>
        <fullName evidence="3">Gelsolin-like domain-containing protein</fullName>
    </recommendedName>
</protein>
<feature type="region of interest" description="Disordered" evidence="2">
    <location>
        <begin position="36"/>
        <end position="77"/>
    </location>
</feature>
<dbReference type="GO" id="GO:0051015">
    <property type="term" value="F:actin filament binding"/>
    <property type="evidence" value="ECO:0007669"/>
    <property type="project" value="InterPro"/>
</dbReference>
<feature type="compositionally biased region" description="Basic and acidic residues" evidence="2">
    <location>
        <begin position="975"/>
        <end position="993"/>
    </location>
</feature>
<name>A0AAE0T9I7_9BIVA</name>
<sequence>MRIHQESKDIIVKLFPQFFDELSSYILSRNHVKKNNMTSRSVKSALKSPKKVREQGTKAKGHARVVSSRERSDIVSPGPVGLSRAASALERSFSSPIPRSGRTSTTFPDDSFRKNVQLGDMNGARSPTPNALKDMEPALFDVQPIKPGLLVWRVESRSLWVIEQKEFGFFHEGSAYIVLHVDDCLETSLHYWIGSNCTELDVMKCEEKANELDRILSGAHIFSREVEQRESMCFMHLFPDGVIYIEGRHKTNPEKAATYGKKMYMVTGVKFTRTNCIYPSKEYLTSDSSLILDGFPRIYVWIGKTCGYVRRIKTMQIAKRIRNWQRNGKCHIVVIDEKDIGLHQAFMKKLDGISFKGDIVVKNMADASEGHHQKHSIVVLHRVSGDSVLYDMPEAAQRPLKHCYLVKKDSYLLDWGPTNTLYVWVGREVAKDDITKAITRGLAFREHHRYTGSMAICRIKEDHEPQEFKSCFCDWREKLVDENSVTKSYNVGIIGRALFSTHDKWPIPKLEEHWKDDYSTDNNGPAEVWRVAGELLAPITQDQKGIFNNGNCYIILSRSEDDEVGNHLLYYWLGSKSRNEDKRNAVILALQMDEALHHKCTVIRILDGSEQSHFMSTLQNSMVVYDVECSPERDDQMFCVRELQNGGIRVHQVSPVWTSLNSSGVFVLITPQTCYLWYGKFSGGAEREYSKQLLSFLYPSLRYSYEVITEDKELPSFASALGARHGYPQDFNTKTYERRSPKLVCYDPDMKGTGKFIDMGRCAKEDLTEDRIYILDTFDQMIVWMGDHISVESRLSTPYITEKYLTDEPAARSINGVTLCFVSQRAEPSSFTRHFGFWDGFPYGGKDVYEQARKRLRQENAKIDLGEEMNDLPSASRSPSEDIYLSQNYDESEETSIPQFYDLTFTNESPVLPHTAIYPDNFMEMTQRVCHLYLYRDPYPTTENYLPIYGQRPYMLYQNYYPNDNTYPTSVYPKQKSEFEPQNETDRKVDKGQQEGGTKQSHIQTYMRTKGVKTADSQTNERTKMTTKSNDQTQKAPVQTHKLNTKSNKKAQITPIQRKVLFANSSSQNKTKNRKT</sequence>
<evidence type="ECO:0000313" key="4">
    <source>
        <dbReference type="EMBL" id="KAK3606260.1"/>
    </source>
</evidence>
<dbReference type="SMART" id="SM00262">
    <property type="entry name" value="GEL"/>
    <property type="match status" value="6"/>
</dbReference>
<feature type="compositionally biased region" description="Polar residues" evidence="2">
    <location>
        <begin position="1025"/>
        <end position="1042"/>
    </location>
</feature>
<dbReference type="Gene3D" id="3.40.20.10">
    <property type="entry name" value="Severin"/>
    <property type="match status" value="6"/>
</dbReference>
<accession>A0AAE0T9I7</accession>
<feature type="compositionally biased region" description="Polar residues" evidence="2">
    <location>
        <begin position="93"/>
        <end position="108"/>
    </location>
</feature>
<dbReference type="Pfam" id="PF00626">
    <property type="entry name" value="Gelsolin"/>
    <property type="match status" value="1"/>
</dbReference>
<organism evidence="4 5">
    <name type="scientific">Potamilus streckersoni</name>
    <dbReference type="NCBI Taxonomy" id="2493646"/>
    <lineage>
        <taxon>Eukaryota</taxon>
        <taxon>Metazoa</taxon>
        <taxon>Spiralia</taxon>
        <taxon>Lophotrochozoa</taxon>
        <taxon>Mollusca</taxon>
        <taxon>Bivalvia</taxon>
        <taxon>Autobranchia</taxon>
        <taxon>Heteroconchia</taxon>
        <taxon>Palaeoheterodonta</taxon>
        <taxon>Unionida</taxon>
        <taxon>Unionoidea</taxon>
        <taxon>Unionidae</taxon>
        <taxon>Ambleminae</taxon>
        <taxon>Lampsilini</taxon>
        <taxon>Potamilus</taxon>
    </lineage>
</organism>
<dbReference type="InterPro" id="IPR029006">
    <property type="entry name" value="ADF-H/Gelsolin-like_dom_sf"/>
</dbReference>
<dbReference type="AlphaFoldDB" id="A0AAE0T9I7"/>
<gene>
    <name evidence="4" type="ORF">CHS0354_037937</name>
</gene>